<reference evidence="2 3" key="1">
    <citation type="submission" date="2018-07" db="EMBL/GenBank/DDBJ databases">
        <title>New species, Clostridium PI-S10-A1B.</title>
        <authorList>
            <person name="Krishna G."/>
            <person name="Summeta K."/>
            <person name="Shikha S."/>
            <person name="Prabhu P.B."/>
            <person name="Suresh K."/>
        </authorList>
    </citation>
    <scope>NUCLEOTIDE SEQUENCE [LARGE SCALE GENOMIC DNA]</scope>
    <source>
        <strain evidence="2 3">PI-S10-A1B</strain>
    </source>
</reference>
<dbReference type="EMBL" id="QOHO01000033">
    <property type="protein sequence ID" value="RFZ78579.1"/>
    <property type="molecule type" value="Genomic_DNA"/>
</dbReference>
<gene>
    <name evidence="2" type="ORF">DS742_12605</name>
    <name evidence="1" type="ORF">LAD12857_31110</name>
</gene>
<name>A0A3E2NC23_9FIRM</name>
<dbReference type="AlphaFoldDB" id="A0A3E2NC23"/>
<dbReference type="OrthoDB" id="1908888at2"/>
<evidence type="ECO:0000313" key="1">
    <source>
        <dbReference type="EMBL" id="GLB31188.1"/>
    </source>
</evidence>
<dbReference type="Proteomes" id="UP000260680">
    <property type="component" value="Unassembled WGS sequence"/>
</dbReference>
<comment type="caution">
    <text evidence="2">The sequence shown here is derived from an EMBL/GenBank/DDBJ whole genome shotgun (WGS) entry which is preliminary data.</text>
</comment>
<accession>A0A3E2NC23</accession>
<dbReference type="RefSeq" id="WP_117417350.1">
    <property type="nucleotide sequence ID" value="NZ_BRPJ01000059.1"/>
</dbReference>
<dbReference type="Proteomes" id="UP001419084">
    <property type="component" value="Unassembled WGS sequence"/>
</dbReference>
<evidence type="ECO:0000313" key="2">
    <source>
        <dbReference type="EMBL" id="RFZ78579.1"/>
    </source>
</evidence>
<dbReference type="EMBL" id="BRPJ01000059">
    <property type="protein sequence ID" value="GLB31188.1"/>
    <property type="molecule type" value="Genomic_DNA"/>
</dbReference>
<proteinExistence type="predicted"/>
<protein>
    <submittedName>
        <fullName evidence="2">Uncharacterized protein</fullName>
    </submittedName>
</protein>
<reference evidence="1 4" key="2">
    <citation type="journal article" date="2024" name="Int. J. Syst. Evol. Microbiol.">
        <title>Lacrimispora brassicae sp. nov. isolated from fermented cabbage, and proposal of Clostridium indicum Gundawar et al. 2019 and Clostridium methoxybenzovorans Mechichi et al. 1999 as heterotypic synonyms of Lacrimispora amygdalina (Parshina et al. 2003) Haas and Blanchard 2020 and Lacrimispora indolis (McClung and McCoy 1957) Haas and Blanchard 2020, respectively.</title>
        <authorList>
            <person name="Kobayashi H."/>
            <person name="Tanizawa Y."/>
            <person name="Sakamoto M."/>
            <person name="Ohkuma M."/>
            <person name="Tohno M."/>
        </authorList>
    </citation>
    <scope>NUCLEOTIDE SEQUENCE [LARGE SCALE GENOMIC DNA]</scope>
    <source>
        <strain evidence="1 4">DSM 12857</strain>
    </source>
</reference>
<evidence type="ECO:0000313" key="4">
    <source>
        <dbReference type="Proteomes" id="UP001419084"/>
    </source>
</evidence>
<evidence type="ECO:0000313" key="3">
    <source>
        <dbReference type="Proteomes" id="UP000260680"/>
    </source>
</evidence>
<organism evidence="2 3">
    <name type="scientific">Lacrimispora amygdalina</name>
    <dbReference type="NCBI Taxonomy" id="253257"/>
    <lineage>
        <taxon>Bacteria</taxon>
        <taxon>Bacillati</taxon>
        <taxon>Bacillota</taxon>
        <taxon>Clostridia</taxon>
        <taxon>Lachnospirales</taxon>
        <taxon>Lachnospiraceae</taxon>
        <taxon>Lacrimispora</taxon>
    </lineage>
</organism>
<keyword evidence="4" id="KW-1185">Reference proteome</keyword>
<sequence length="105" mass="12087">MELDQQLKDLSEKYLFESTQYQTDEQTPNLEVCLQLRESHIDTFIQKAGQLNSIVESCANMVGIFDTSASKEVMLKTTIRCSGRDRLFIRTTPSMMKILVETLFD</sequence>